<accession>A0A7X2IYG1</accession>
<evidence type="ECO:0000313" key="1">
    <source>
        <dbReference type="EMBL" id="MRX71443.1"/>
    </source>
</evidence>
<dbReference type="Proteomes" id="UP000448867">
    <property type="component" value="Unassembled WGS sequence"/>
</dbReference>
<gene>
    <name evidence="1" type="ORF">GJU40_04550</name>
</gene>
<dbReference type="EMBL" id="WKKI01000004">
    <property type="protein sequence ID" value="MRX71443.1"/>
    <property type="molecule type" value="Genomic_DNA"/>
</dbReference>
<dbReference type="RefSeq" id="WP_154306564.1">
    <property type="nucleotide sequence ID" value="NZ_WKKI01000004.1"/>
</dbReference>
<protein>
    <submittedName>
        <fullName evidence="1">Uncharacterized protein</fullName>
    </submittedName>
</protein>
<comment type="caution">
    <text evidence="1">The sequence shown here is derived from an EMBL/GenBank/DDBJ whole genome shotgun (WGS) entry which is preliminary data.</text>
</comment>
<dbReference type="AlphaFoldDB" id="A0A7X2IYG1"/>
<keyword evidence="2" id="KW-1185">Reference proteome</keyword>
<evidence type="ECO:0000313" key="2">
    <source>
        <dbReference type="Proteomes" id="UP000448867"/>
    </source>
</evidence>
<dbReference type="OrthoDB" id="2349072at2"/>
<reference evidence="1 2" key="1">
    <citation type="submission" date="2019-11" db="EMBL/GenBank/DDBJ databases">
        <title>Bacillus lacus genome.</title>
        <authorList>
            <person name="Allen C.J."/>
            <person name="Newman J.D."/>
        </authorList>
    </citation>
    <scope>NUCLEOTIDE SEQUENCE [LARGE SCALE GENOMIC DNA]</scope>
    <source>
        <strain evidence="1 2">KCTC 33946</strain>
    </source>
</reference>
<sequence length="577" mass="64043">MKNERGSSLLTVLLITIIFTVLGLAILSAAIGGAQRTEARKDEVELAAQAAAVMNESIAHLSQELAVNQLFYLTDEKLINIDSYLSPLLQELRGRGMNIKDISSSHYHIQPSQTFTRVYEFSYTAKRKQGEGGERSKTMKRTVFLSPTPSFLRYAVGSGPQGTLLLQGASEINGNVFSHTLLSNNTAMYKDGASTQLNQISSSDTLYPRIFGEVLLKDNLNGLKNFQDASLLNFFDEDSKVIISRDVNDYMEVNFGKTLLQLLTKISGGSVILKESDFQDHNLPFVIEKLIEPCKAALSQHMLNKSSPLNSCTRFTMIEPGLNYRDIENISNQSAKSVLYANLEVSPAGTLSVKNHQAGDYPPLYIKGNLKLHPQAWLIVHGDLEIQPQSGRPIEIDGNILVTGNLRIKGDTVDDRSQPEKTEDDEVQFDSTVYVLGQSEISNTNIKGIDSSQLVLMSRKDLMITRINEFKDIGADTITPLKAFFYTEGKAELYGVGSLFQIDGGIFARDMLTINSIRQNKVARSNRLGSNIVPRNAQQGQQSRFSVTHDLSVLLNQLDALPRVDRYQILLEDPIIE</sequence>
<organism evidence="1 2">
    <name type="scientific">Metabacillus lacus</name>
    <dbReference type="NCBI Taxonomy" id="1983721"/>
    <lineage>
        <taxon>Bacteria</taxon>
        <taxon>Bacillati</taxon>
        <taxon>Bacillota</taxon>
        <taxon>Bacilli</taxon>
        <taxon>Bacillales</taxon>
        <taxon>Bacillaceae</taxon>
        <taxon>Metabacillus</taxon>
    </lineage>
</organism>
<proteinExistence type="predicted"/>
<name>A0A7X2IYG1_9BACI</name>